<dbReference type="RefSeq" id="XP_001835858.2">
    <property type="nucleotide sequence ID" value="XM_001835806.2"/>
</dbReference>
<keyword evidence="6" id="KW-1185">Reference proteome</keyword>
<dbReference type="OrthoDB" id="636685at2759"/>
<dbReference type="PANTHER" id="PTHR10252">
    <property type="entry name" value="HISTONE-LIKE TRANSCRIPTION FACTOR CCAAT-RELATED"/>
    <property type="match status" value="1"/>
</dbReference>
<organism evidence="5 6">
    <name type="scientific">Coprinopsis cinerea (strain Okayama-7 / 130 / ATCC MYA-4618 / FGSC 9003)</name>
    <name type="common">Inky cap fungus</name>
    <name type="synonym">Hormographiella aspergillata</name>
    <dbReference type="NCBI Taxonomy" id="240176"/>
    <lineage>
        <taxon>Eukaryota</taxon>
        <taxon>Fungi</taxon>
        <taxon>Dikarya</taxon>
        <taxon>Basidiomycota</taxon>
        <taxon>Agaricomycotina</taxon>
        <taxon>Agaricomycetes</taxon>
        <taxon>Agaricomycetidae</taxon>
        <taxon>Agaricales</taxon>
        <taxon>Agaricineae</taxon>
        <taxon>Psathyrellaceae</taxon>
        <taxon>Coprinopsis</taxon>
    </lineage>
</organism>
<dbReference type="GeneID" id="6012393"/>
<dbReference type="HOGENOM" id="CLU_045277_12_0_1"/>
<feature type="compositionally biased region" description="Acidic residues" evidence="3">
    <location>
        <begin position="27"/>
        <end position="75"/>
    </location>
</feature>
<dbReference type="EMBL" id="AACS02000008">
    <property type="protein sequence ID" value="EAU85923.2"/>
    <property type="molecule type" value="Genomic_DNA"/>
</dbReference>
<comment type="subcellular location">
    <subcellularLocation>
        <location evidence="1">Nucleus</location>
    </subcellularLocation>
</comment>
<dbReference type="CDD" id="cd23645">
    <property type="entry name" value="HFD_Dpb3-like"/>
    <property type="match status" value="1"/>
</dbReference>
<reference evidence="5 6" key="1">
    <citation type="journal article" date="2010" name="Proc. Natl. Acad. Sci. U.S.A.">
        <title>Insights into evolution of multicellular fungi from the assembled chromosomes of the mushroom Coprinopsis cinerea (Coprinus cinereus).</title>
        <authorList>
            <person name="Stajich J.E."/>
            <person name="Wilke S.K."/>
            <person name="Ahren D."/>
            <person name="Au C.H."/>
            <person name="Birren B.W."/>
            <person name="Borodovsky M."/>
            <person name="Burns C."/>
            <person name="Canback B."/>
            <person name="Casselton L.A."/>
            <person name="Cheng C.K."/>
            <person name="Deng J."/>
            <person name="Dietrich F.S."/>
            <person name="Fargo D.C."/>
            <person name="Farman M.L."/>
            <person name="Gathman A.C."/>
            <person name="Goldberg J."/>
            <person name="Guigo R."/>
            <person name="Hoegger P.J."/>
            <person name="Hooker J.B."/>
            <person name="Huggins A."/>
            <person name="James T.Y."/>
            <person name="Kamada T."/>
            <person name="Kilaru S."/>
            <person name="Kodira C."/>
            <person name="Kues U."/>
            <person name="Kupfer D."/>
            <person name="Kwan H.S."/>
            <person name="Lomsadze A."/>
            <person name="Li W."/>
            <person name="Lilly W.W."/>
            <person name="Ma L.J."/>
            <person name="Mackey A.J."/>
            <person name="Manning G."/>
            <person name="Martin F."/>
            <person name="Muraguchi H."/>
            <person name="Natvig D.O."/>
            <person name="Palmerini H."/>
            <person name="Ramesh M.A."/>
            <person name="Rehmeyer C.J."/>
            <person name="Roe B.A."/>
            <person name="Shenoy N."/>
            <person name="Stanke M."/>
            <person name="Ter-Hovhannisyan V."/>
            <person name="Tunlid A."/>
            <person name="Velagapudi R."/>
            <person name="Vision T.J."/>
            <person name="Zeng Q."/>
            <person name="Zolan M.E."/>
            <person name="Pukkila P.J."/>
        </authorList>
    </citation>
    <scope>NUCLEOTIDE SEQUENCE [LARGE SCALE GENOMIC DNA]</scope>
    <source>
        <strain evidence="6">Okayama-7 / 130 / ATCC MYA-4618 / FGSC 9003</strain>
    </source>
</reference>
<dbReference type="PANTHER" id="PTHR10252:SF54">
    <property type="entry name" value="CHROMATIN ACCESSIBILITY COMPLEX PROTEIN 1"/>
    <property type="match status" value="1"/>
</dbReference>
<name>A8NRU6_COPC7</name>
<dbReference type="SUPFAM" id="SSF47113">
    <property type="entry name" value="Histone-fold"/>
    <property type="match status" value="1"/>
</dbReference>
<feature type="domain" description="Transcription factor CBF/NF-Y/archaeal histone" evidence="4">
    <location>
        <begin position="120"/>
        <end position="180"/>
    </location>
</feature>
<protein>
    <recommendedName>
        <fullName evidence="4">Transcription factor CBF/NF-Y/archaeal histone domain-containing protein</fullName>
    </recommendedName>
</protein>
<dbReference type="InterPro" id="IPR009072">
    <property type="entry name" value="Histone-fold"/>
</dbReference>
<accession>A8NRU6</accession>
<dbReference type="GO" id="GO:0008623">
    <property type="term" value="C:CHRAC"/>
    <property type="evidence" value="ECO:0007669"/>
    <property type="project" value="TreeGrafter"/>
</dbReference>
<feature type="compositionally biased region" description="Low complexity" evidence="3">
    <location>
        <begin position="90"/>
        <end position="100"/>
    </location>
</feature>
<dbReference type="InterPro" id="IPR050568">
    <property type="entry name" value="Transcr_DNA_Rep_Reg"/>
</dbReference>
<dbReference type="GO" id="GO:0046982">
    <property type="term" value="F:protein heterodimerization activity"/>
    <property type="evidence" value="ECO:0007669"/>
    <property type="project" value="InterPro"/>
</dbReference>
<comment type="caution">
    <text evidence="5">The sequence shown here is derived from an EMBL/GenBank/DDBJ whole genome shotgun (WGS) entry which is preliminary data.</text>
</comment>
<dbReference type="GO" id="GO:0006261">
    <property type="term" value="P:DNA-templated DNA replication"/>
    <property type="evidence" value="ECO:0007669"/>
    <property type="project" value="TreeGrafter"/>
</dbReference>
<evidence type="ECO:0000313" key="6">
    <source>
        <dbReference type="Proteomes" id="UP000001861"/>
    </source>
</evidence>
<evidence type="ECO:0000313" key="5">
    <source>
        <dbReference type="EMBL" id="EAU85923.2"/>
    </source>
</evidence>
<dbReference type="InterPro" id="IPR003958">
    <property type="entry name" value="CBFA_NFYB_domain"/>
</dbReference>
<dbReference type="AlphaFoldDB" id="A8NRU6"/>
<gene>
    <name evidence="5" type="ORF">CC1G_02946</name>
</gene>
<dbReference type="STRING" id="240176.A8NRU6"/>
<feature type="region of interest" description="Disordered" evidence="3">
    <location>
        <begin position="226"/>
        <end position="245"/>
    </location>
</feature>
<keyword evidence="2" id="KW-0539">Nucleus</keyword>
<evidence type="ECO:0000259" key="4">
    <source>
        <dbReference type="Pfam" id="PF00808"/>
    </source>
</evidence>
<evidence type="ECO:0000256" key="1">
    <source>
        <dbReference type="ARBA" id="ARBA00004123"/>
    </source>
</evidence>
<dbReference type="Pfam" id="PF00808">
    <property type="entry name" value="CBFD_NFYB_HMF"/>
    <property type="match status" value="1"/>
</dbReference>
<dbReference type="KEGG" id="cci:CC1G_02946"/>
<dbReference type="Gene3D" id="1.10.20.10">
    <property type="entry name" value="Histone, subunit A"/>
    <property type="match status" value="1"/>
</dbReference>
<dbReference type="Proteomes" id="UP000001861">
    <property type="component" value="Unassembled WGS sequence"/>
</dbReference>
<sequence>MSSSPISSPINKNHASMEEDKPMNDTLVDEEGDVVQFEDEDESQFPEEDEPQFPDEDEAQFPEEEEDAMDVDEPPPPEVEAGKGGKTKAAKTTATTSSTSKPKKKKEAQTLEREPGKSLLPLARVQKIIKADKDIPIVAKDATFLISLATEEFIRRITEAGARVANRENRTTVQGRDIASVAKRVDEFLFLDDILPFVSAEPKRQNKVKDMISAVAPLKGAPTALEQFVGKKGQQQESNNHEEEG</sequence>
<dbReference type="VEuPathDB" id="FungiDB:CC1G_02946"/>
<dbReference type="OMA" id="AGAHRAX"/>
<dbReference type="eggNOG" id="KOG1657">
    <property type="taxonomic scope" value="Eukaryota"/>
</dbReference>
<evidence type="ECO:0000256" key="3">
    <source>
        <dbReference type="SAM" id="MobiDB-lite"/>
    </source>
</evidence>
<evidence type="ECO:0000256" key="2">
    <source>
        <dbReference type="ARBA" id="ARBA00023242"/>
    </source>
</evidence>
<feature type="compositionally biased region" description="Low complexity" evidence="3">
    <location>
        <begin position="1"/>
        <end position="10"/>
    </location>
</feature>
<feature type="region of interest" description="Disordered" evidence="3">
    <location>
        <begin position="1"/>
        <end position="115"/>
    </location>
</feature>
<proteinExistence type="predicted"/>
<dbReference type="InParanoid" id="A8NRU6"/>